<keyword evidence="3" id="KW-1185">Reference proteome</keyword>
<protein>
    <submittedName>
        <fullName evidence="2">Uncharacterized protein</fullName>
    </submittedName>
</protein>
<proteinExistence type="predicted"/>
<name>A0A5B7JEZ0_PORTR</name>
<organism evidence="2 3">
    <name type="scientific">Portunus trituberculatus</name>
    <name type="common">Swimming crab</name>
    <name type="synonym">Neptunus trituberculatus</name>
    <dbReference type="NCBI Taxonomy" id="210409"/>
    <lineage>
        <taxon>Eukaryota</taxon>
        <taxon>Metazoa</taxon>
        <taxon>Ecdysozoa</taxon>
        <taxon>Arthropoda</taxon>
        <taxon>Crustacea</taxon>
        <taxon>Multicrustacea</taxon>
        <taxon>Malacostraca</taxon>
        <taxon>Eumalacostraca</taxon>
        <taxon>Eucarida</taxon>
        <taxon>Decapoda</taxon>
        <taxon>Pleocyemata</taxon>
        <taxon>Brachyura</taxon>
        <taxon>Eubrachyura</taxon>
        <taxon>Portunoidea</taxon>
        <taxon>Portunidae</taxon>
        <taxon>Portuninae</taxon>
        <taxon>Portunus</taxon>
    </lineage>
</organism>
<accession>A0A5B7JEZ0</accession>
<feature type="compositionally biased region" description="Pro residues" evidence="1">
    <location>
        <begin position="30"/>
        <end position="52"/>
    </location>
</feature>
<sequence>MSVATVNPWQPAISARNYSLSLLQHLHHSPAPPRAAPPHHPPPLPHAAPSPAPRTNRLSNATTPARQHAPVTVALRVKVKSCLKVEKVND</sequence>
<dbReference type="EMBL" id="VSRR010092074">
    <property type="protein sequence ID" value="MPC92666.1"/>
    <property type="molecule type" value="Genomic_DNA"/>
</dbReference>
<feature type="region of interest" description="Disordered" evidence="1">
    <location>
        <begin position="24"/>
        <end position="72"/>
    </location>
</feature>
<dbReference type="AlphaFoldDB" id="A0A5B7JEZ0"/>
<evidence type="ECO:0000313" key="3">
    <source>
        <dbReference type="Proteomes" id="UP000324222"/>
    </source>
</evidence>
<evidence type="ECO:0000256" key="1">
    <source>
        <dbReference type="SAM" id="MobiDB-lite"/>
    </source>
</evidence>
<dbReference type="Proteomes" id="UP000324222">
    <property type="component" value="Unassembled WGS sequence"/>
</dbReference>
<comment type="caution">
    <text evidence="2">The sequence shown here is derived from an EMBL/GenBank/DDBJ whole genome shotgun (WGS) entry which is preliminary data.</text>
</comment>
<evidence type="ECO:0000313" key="2">
    <source>
        <dbReference type="EMBL" id="MPC92666.1"/>
    </source>
</evidence>
<feature type="compositionally biased region" description="Polar residues" evidence="1">
    <location>
        <begin position="56"/>
        <end position="65"/>
    </location>
</feature>
<reference evidence="2 3" key="1">
    <citation type="submission" date="2019-05" db="EMBL/GenBank/DDBJ databases">
        <title>Another draft genome of Portunus trituberculatus and its Hox gene families provides insights of decapod evolution.</title>
        <authorList>
            <person name="Jeong J.-H."/>
            <person name="Song I."/>
            <person name="Kim S."/>
            <person name="Choi T."/>
            <person name="Kim D."/>
            <person name="Ryu S."/>
            <person name="Kim W."/>
        </authorList>
    </citation>
    <scope>NUCLEOTIDE SEQUENCE [LARGE SCALE GENOMIC DNA]</scope>
    <source>
        <tissue evidence="2">Muscle</tissue>
    </source>
</reference>
<gene>
    <name evidence="2" type="ORF">E2C01_087769</name>
</gene>